<dbReference type="eggNOG" id="COG5465">
    <property type="taxonomic scope" value="Bacteria"/>
</dbReference>
<dbReference type="STRING" id="488538.SAR116_2199"/>
<keyword evidence="2" id="KW-1185">Reference proteome</keyword>
<name>D5BP08_PUNMI</name>
<dbReference type="AlphaFoldDB" id="D5BP08"/>
<gene>
    <name evidence="1" type="ordered locus">SAR116_2199</name>
</gene>
<dbReference type="EMBL" id="CP001751">
    <property type="protein sequence ID" value="ADE40442.1"/>
    <property type="molecule type" value="Genomic_DNA"/>
</dbReference>
<dbReference type="HOGENOM" id="CLU_109255_0_0_5"/>
<sequence>MCRNSLINRTAFVILSHEGVFLGIPTHMPYWNMTMALTQHTDDIILADPIELVSRFVTRHDWLLRRQASNAIFAEIPGKWSDYQLHATWQDSEQTMHVTCRIDIQADESQFGEIALLAALLNQQVFIGHLAFDITNGELELRHTLALRGAGGATPEQIEDVVDIMLGECEQNFPAIYQVAHGTMQATDAAAIVLMPTMGEA</sequence>
<evidence type="ECO:0000313" key="1">
    <source>
        <dbReference type="EMBL" id="ADE40442.1"/>
    </source>
</evidence>
<accession>D5BP08</accession>
<evidence type="ECO:0000313" key="2">
    <source>
        <dbReference type="Proteomes" id="UP000007460"/>
    </source>
</evidence>
<organism evidence="1 2">
    <name type="scientific">Puniceispirillum marinum (strain IMCC1322)</name>
    <dbReference type="NCBI Taxonomy" id="488538"/>
    <lineage>
        <taxon>Bacteria</taxon>
        <taxon>Pseudomonadati</taxon>
        <taxon>Pseudomonadota</taxon>
        <taxon>Alphaproteobacteria</taxon>
        <taxon>Candidatus Puniceispirillales</taxon>
        <taxon>Candidatus Puniceispirillaceae</taxon>
        <taxon>Candidatus Puniceispirillum</taxon>
    </lineage>
</organism>
<dbReference type="KEGG" id="apb:SAR116_2199"/>
<proteinExistence type="predicted"/>
<dbReference type="InterPro" id="IPR019660">
    <property type="entry name" value="Put_sensory_transdc_reg_YbjN"/>
</dbReference>
<protein>
    <submittedName>
        <fullName evidence="1">Uncharacterized protein</fullName>
    </submittedName>
</protein>
<dbReference type="Pfam" id="PF10722">
    <property type="entry name" value="YbjN"/>
    <property type="match status" value="1"/>
</dbReference>
<dbReference type="Proteomes" id="UP000007460">
    <property type="component" value="Chromosome"/>
</dbReference>
<reference evidence="1 2" key="1">
    <citation type="journal article" date="2010" name="J. Bacteriol.">
        <title>Complete genome sequence of "Candidatus Puniceispirillum marinum" IMCC1322, a representative of the SAR116 clade in the Alphaproteobacteria.</title>
        <authorList>
            <person name="Oh H.M."/>
            <person name="Kwon K.K."/>
            <person name="Kang I."/>
            <person name="Kang S.G."/>
            <person name="Lee J.H."/>
            <person name="Kim S.J."/>
            <person name="Cho J.C."/>
        </authorList>
    </citation>
    <scope>NUCLEOTIDE SEQUENCE [LARGE SCALE GENOMIC DNA]</scope>
    <source>
        <strain evidence="1 2">IMCC1322</strain>
    </source>
</reference>
<dbReference type="CDD" id="cd17033">
    <property type="entry name" value="DR1245-like"/>
    <property type="match status" value="1"/>
</dbReference>